<keyword evidence="2" id="KW-1185">Reference proteome</keyword>
<dbReference type="Pfam" id="PF11150">
    <property type="entry name" value="DUF2927"/>
    <property type="match status" value="1"/>
</dbReference>
<accession>W4HGP0</accession>
<dbReference type="AlphaFoldDB" id="W4HGP0"/>
<name>W4HGP0_9RHOB</name>
<comment type="caution">
    <text evidence="1">The sequence shown here is derived from an EMBL/GenBank/DDBJ whole genome shotgun (WGS) entry which is preliminary data.</text>
</comment>
<sequence length="289" mass="31502">MPMELRRSVRLHGSMMEKTMVDVLGPRLAAALVTLALLTGPTAGDPQTTGDLLEDARIIVTSDKDDVRLWAHPPRILVLHNEPAVVEVMRDIYQEVEEAVSSPFGDRFLGELIFASVPEGLGDGDAPMKIRMARGGPSGAEVRVALSPEMDLRTDIVVVVADRPTVAMLNGLWGVERKYTRRQMERARGGCFYEANSLNGVKFGAYIAIATPVGRDHLRLCVREEFLQVLGPLQDADGSPFFSFNNHLEASAEQESNDIALIRALYESGAGPGGSPDVVIDYLETLSTE</sequence>
<dbReference type="Proteomes" id="UP000019063">
    <property type="component" value="Unassembled WGS sequence"/>
</dbReference>
<evidence type="ECO:0000313" key="1">
    <source>
        <dbReference type="EMBL" id="ETW11321.1"/>
    </source>
</evidence>
<dbReference type="EMBL" id="AQQW01000013">
    <property type="protein sequence ID" value="ETW11321.1"/>
    <property type="molecule type" value="Genomic_DNA"/>
</dbReference>
<evidence type="ECO:0008006" key="3">
    <source>
        <dbReference type="Google" id="ProtNLM"/>
    </source>
</evidence>
<organism evidence="1 2">
    <name type="scientific">Roseivivax marinus</name>
    <dbReference type="NCBI Taxonomy" id="1379903"/>
    <lineage>
        <taxon>Bacteria</taxon>
        <taxon>Pseudomonadati</taxon>
        <taxon>Pseudomonadota</taxon>
        <taxon>Alphaproteobacteria</taxon>
        <taxon>Rhodobacterales</taxon>
        <taxon>Roseobacteraceae</taxon>
        <taxon>Roseivivax</taxon>
    </lineage>
</organism>
<protein>
    <recommendedName>
        <fullName evidence="3">DUF2927 domain-containing protein</fullName>
    </recommendedName>
</protein>
<dbReference type="InterPro" id="IPR021323">
    <property type="entry name" value="DUF2927"/>
</dbReference>
<dbReference type="eggNOG" id="ENOG5033N9H">
    <property type="taxonomic scope" value="Bacteria"/>
</dbReference>
<evidence type="ECO:0000313" key="2">
    <source>
        <dbReference type="Proteomes" id="UP000019063"/>
    </source>
</evidence>
<gene>
    <name evidence="1" type="ORF">ATO8_17675</name>
</gene>
<reference evidence="1 2" key="1">
    <citation type="journal article" date="2014" name="Antonie Van Leeuwenhoek">
        <title>Roseivivax atlanticus sp. nov., isolated from surface seawater of the Atlantic Ocean.</title>
        <authorList>
            <person name="Li G."/>
            <person name="Lai Q."/>
            <person name="Liu X."/>
            <person name="Sun F."/>
            <person name="Shao Z."/>
        </authorList>
    </citation>
    <scope>NUCLEOTIDE SEQUENCE [LARGE SCALE GENOMIC DNA]</scope>
    <source>
        <strain evidence="1 2">22II-s10s</strain>
    </source>
</reference>
<proteinExistence type="predicted"/>